<proteinExistence type="predicted"/>
<accession>A0A839T848</accession>
<evidence type="ECO:0008006" key="3">
    <source>
        <dbReference type="Google" id="ProtNLM"/>
    </source>
</evidence>
<dbReference type="Gene3D" id="3.40.50.980">
    <property type="match status" value="1"/>
</dbReference>
<keyword evidence="2" id="KW-1185">Reference proteome</keyword>
<gene>
    <name evidence="1" type="ORF">FHR87_003464</name>
</gene>
<reference evidence="1 2" key="1">
    <citation type="submission" date="2020-08" db="EMBL/GenBank/DDBJ databases">
        <title>Genomic Encyclopedia of Type Strains, Phase III (KMG-III): the genomes of soil and plant-associated and newly described type strains.</title>
        <authorList>
            <person name="Whitman W."/>
        </authorList>
    </citation>
    <scope>NUCLEOTIDE SEQUENCE [LARGE SCALE GENOMIC DNA]</scope>
    <source>
        <strain evidence="1 2">CECT 4462</strain>
    </source>
</reference>
<protein>
    <recommendedName>
        <fullName evidence="3">AMP-dependent synthetase/ligase domain-containing protein</fullName>
    </recommendedName>
</protein>
<dbReference type="RefSeq" id="WP_183167882.1">
    <property type="nucleotide sequence ID" value="NZ_JACHXI010000023.1"/>
</dbReference>
<name>A0A839T848_AZOMA</name>
<evidence type="ECO:0000313" key="2">
    <source>
        <dbReference type="Proteomes" id="UP000549250"/>
    </source>
</evidence>
<organism evidence="1 2">
    <name type="scientific">Azomonas macrocytogenes</name>
    <name type="common">Azotobacter macrocytogenes</name>
    <dbReference type="NCBI Taxonomy" id="69962"/>
    <lineage>
        <taxon>Bacteria</taxon>
        <taxon>Pseudomonadati</taxon>
        <taxon>Pseudomonadota</taxon>
        <taxon>Gammaproteobacteria</taxon>
        <taxon>Pseudomonadales</taxon>
        <taxon>Pseudomonadaceae</taxon>
        <taxon>Azomonas</taxon>
    </lineage>
</organism>
<comment type="caution">
    <text evidence="1">The sequence shown here is derived from an EMBL/GenBank/DDBJ whole genome shotgun (WGS) entry which is preliminary data.</text>
</comment>
<dbReference type="Proteomes" id="UP000549250">
    <property type="component" value="Unassembled WGS sequence"/>
</dbReference>
<dbReference type="EMBL" id="JACHXI010000023">
    <property type="protein sequence ID" value="MBB3105030.1"/>
    <property type="molecule type" value="Genomic_DNA"/>
</dbReference>
<evidence type="ECO:0000313" key="1">
    <source>
        <dbReference type="EMBL" id="MBB3105030.1"/>
    </source>
</evidence>
<sequence>MRVYESGLASADALPVNAAESLRRWAVSRPLSIALCHKRRGRWKAWRWAEVPPEVARLETLLRRQGFGSDSRLALCGALEPTLILFALAALAAGGQVVSAARQLAGEELRVWLLRYRPSHAFLQSREAVSRWLEVGAEQPHELLLFSARSAPRQQGNCRVLPLAGPPAVALPQPWQAFEEQDSLWSEEGSEWREGLSLLLERWLDRGEGLAFPENSESAARDRREVSPVTLLLSSARQQALAEEIEHRLAPADSWRRRLCDWAARDTQRGIRRWIEGRVRELLGLRRLRTILPGPASVVALPHAYGWLREDREQAA</sequence>
<dbReference type="SUPFAM" id="SSF56801">
    <property type="entry name" value="Acetyl-CoA synthetase-like"/>
    <property type="match status" value="1"/>
</dbReference>
<dbReference type="AlphaFoldDB" id="A0A839T848"/>